<organism evidence="3 4">
    <name type="scientific">Fructilactobacillus myrtifloralis</name>
    <dbReference type="NCBI Taxonomy" id="2940301"/>
    <lineage>
        <taxon>Bacteria</taxon>
        <taxon>Bacillati</taxon>
        <taxon>Bacillota</taxon>
        <taxon>Bacilli</taxon>
        <taxon>Lactobacillales</taxon>
        <taxon>Lactobacillaceae</taxon>
        <taxon>Fructilactobacillus</taxon>
    </lineage>
</organism>
<feature type="signal peptide" evidence="1">
    <location>
        <begin position="1"/>
        <end position="29"/>
    </location>
</feature>
<feature type="domain" description="DUF1541" evidence="2">
    <location>
        <begin position="148"/>
        <end position="197"/>
    </location>
</feature>
<name>A0ABY5BT01_9LACO</name>
<sequence>MMKHKLITVAALASLGLSTATGIIPTVNAASNQQMSSKKMDHKSDDMNMDMNDQNMDKGMKMEMDHNGKLPTDLKKASHPKYKVGSTVKLTANHMPGMKGAKATVAGVYDSPLYVIDFKDTKTNKEVKNHKYVVKSELKADKGHKLAKGTKVTIKADHMAGMKGAKGKIVKVCDGPAYAVNFTPTNGGEKYTNHKWLSQSEMKKD</sequence>
<dbReference type="InterPro" id="IPR011438">
    <property type="entry name" value="DUF1541"/>
</dbReference>
<evidence type="ECO:0000256" key="1">
    <source>
        <dbReference type="SAM" id="SignalP"/>
    </source>
</evidence>
<feature type="domain" description="DUF1541" evidence="2">
    <location>
        <begin position="84"/>
        <end position="134"/>
    </location>
</feature>
<dbReference type="Gene3D" id="2.30.30.1210">
    <property type="entry name" value="Domain of unknown function DUF1541"/>
    <property type="match status" value="1"/>
</dbReference>
<evidence type="ECO:0000313" key="4">
    <source>
        <dbReference type="Proteomes" id="UP001056707"/>
    </source>
</evidence>
<dbReference type="EMBL" id="CP097116">
    <property type="protein sequence ID" value="USS85721.1"/>
    <property type="molecule type" value="Genomic_DNA"/>
</dbReference>
<keyword evidence="1" id="KW-0732">Signal</keyword>
<dbReference type="RefSeq" id="WP_252750616.1">
    <property type="nucleotide sequence ID" value="NZ_CP097116.1"/>
</dbReference>
<feature type="chain" id="PRO_5045071275" evidence="1">
    <location>
        <begin position="30"/>
        <end position="205"/>
    </location>
</feature>
<evidence type="ECO:0000313" key="3">
    <source>
        <dbReference type="EMBL" id="USS85721.1"/>
    </source>
</evidence>
<accession>A0ABY5BT01</accession>
<dbReference type="Pfam" id="PF07563">
    <property type="entry name" value="DUF1541"/>
    <property type="match status" value="2"/>
</dbReference>
<proteinExistence type="predicted"/>
<gene>
    <name evidence="3" type="ORF">M3M35_03555</name>
</gene>
<keyword evidence="4" id="KW-1185">Reference proteome</keyword>
<dbReference type="Proteomes" id="UP001056707">
    <property type="component" value="Chromosome"/>
</dbReference>
<reference evidence="3" key="1">
    <citation type="submission" date="2022-05" db="EMBL/GenBank/DDBJ databases">
        <authorList>
            <person name="Oliphant S.A."/>
            <person name="Watson-Haigh N.S."/>
            <person name="Sumby K.M."/>
            <person name="Gardner J.M."/>
            <person name="Jiranek V."/>
        </authorList>
    </citation>
    <scope>NUCLEOTIDE SEQUENCE</scope>
    <source>
        <strain evidence="3">KI16_H9</strain>
    </source>
</reference>
<protein>
    <submittedName>
        <fullName evidence="3">YdhK family protein</fullName>
    </submittedName>
</protein>
<evidence type="ECO:0000259" key="2">
    <source>
        <dbReference type="Pfam" id="PF07563"/>
    </source>
</evidence>